<keyword evidence="6" id="KW-0963">Cytoplasm</keyword>
<dbReference type="PANTHER" id="PTHR42811">
    <property type="entry name" value="SERINE ACETYLTRANSFERASE"/>
    <property type="match status" value="1"/>
</dbReference>
<dbReference type="EC" id="2.3.1.30" evidence="4 13"/>
<name>A0A1D2KCX0_BROTH</name>
<dbReference type="CDD" id="cd03354">
    <property type="entry name" value="LbH_SAT"/>
    <property type="match status" value="1"/>
</dbReference>
<evidence type="ECO:0000256" key="4">
    <source>
        <dbReference type="ARBA" id="ARBA00013266"/>
    </source>
</evidence>
<dbReference type="InterPro" id="IPR005881">
    <property type="entry name" value="Ser_O-AcTrfase"/>
</dbReference>
<dbReference type="InterPro" id="IPR045304">
    <property type="entry name" value="LbH_SAT"/>
</dbReference>
<evidence type="ECO:0000256" key="14">
    <source>
        <dbReference type="SAM" id="Coils"/>
    </source>
</evidence>
<dbReference type="Gene3D" id="1.10.3130.10">
    <property type="entry name" value="serine acetyltransferase, domain 1"/>
    <property type="match status" value="1"/>
</dbReference>
<reference evidence="16" key="2">
    <citation type="submission" date="2018-04" db="EMBL/GenBank/DDBJ databases">
        <authorList>
            <person name="Go L.Y."/>
            <person name="Mitchell J.A."/>
        </authorList>
    </citation>
    <scope>NUCLEOTIDE SEQUENCE</scope>
    <source>
        <strain evidence="16">BSAS1 3</strain>
    </source>
</reference>
<organism evidence="15 17">
    <name type="scientific">Brochothrix thermosphacta</name>
    <name type="common">Microbacterium thermosphactum</name>
    <dbReference type="NCBI Taxonomy" id="2756"/>
    <lineage>
        <taxon>Bacteria</taxon>
        <taxon>Bacillati</taxon>
        <taxon>Bacillota</taxon>
        <taxon>Bacilli</taxon>
        <taxon>Bacillales</taxon>
        <taxon>Listeriaceae</taxon>
        <taxon>Brochothrix</taxon>
    </lineage>
</organism>
<dbReference type="PIRSF" id="PIRSF000441">
    <property type="entry name" value="CysE"/>
    <property type="match status" value="1"/>
</dbReference>
<dbReference type="GO" id="GO:0006535">
    <property type="term" value="P:cysteine biosynthetic process from serine"/>
    <property type="evidence" value="ECO:0007669"/>
    <property type="project" value="InterPro"/>
</dbReference>
<comment type="subcellular location">
    <subcellularLocation>
        <location evidence="1">Cytoplasm</location>
    </subcellularLocation>
</comment>
<evidence type="ECO:0000256" key="5">
    <source>
        <dbReference type="ARBA" id="ARBA00018522"/>
    </source>
</evidence>
<keyword evidence="11 13" id="KW-0012">Acyltransferase</keyword>
<dbReference type="OrthoDB" id="9801456at2"/>
<dbReference type="Pfam" id="PF00132">
    <property type="entry name" value="Hexapep"/>
    <property type="match status" value="1"/>
</dbReference>
<reference evidence="15 17" key="1">
    <citation type="submission" date="2017-09" db="EMBL/GenBank/DDBJ databases">
        <title>Complete Genome Sequences of Two Strains of the Meat Spoilage Bacterium Brochothrix thermosphacta Isolated from Ground Chicken.</title>
        <authorList>
            <person name="Paoli G.C."/>
            <person name="Wijey C."/>
            <person name="Chen C.-Y."/>
            <person name="Nguyen L."/>
            <person name="Yan X."/>
            <person name="Irwin P.L."/>
        </authorList>
    </citation>
    <scope>NUCLEOTIDE SEQUENCE [LARGE SCALE GENOMIC DNA]</scope>
    <source>
        <strain evidence="15 17">BI</strain>
    </source>
</reference>
<sequence>MFRHIKEQLDVVLLNDPAASSRLEVFLTYSGVHAIWSHRLAHFFYRHRCKLLARIISQGNRFFTGIEIHPGAKIGRRVFIDHGMGLVVGETCEIGNDVILHHGVTLGGTGHDTGWRHPIIKDRAFISGDVQILGPIIIGEDSKIGAGAVVINDIPDKATAVGVPARVIRIGDKRIDVADKAKQLENRIDELNTELKKLVKEVAAIREGKEEK</sequence>
<evidence type="ECO:0000256" key="6">
    <source>
        <dbReference type="ARBA" id="ARBA00022490"/>
    </source>
</evidence>
<gene>
    <name evidence="15" type="primary">cysE</name>
    <name evidence="16" type="ORF">BTBSAS_270009</name>
    <name evidence="15" type="ORF">CNY62_06360</name>
</gene>
<proteinExistence type="inferred from homology"/>
<dbReference type="UniPathway" id="UPA00136">
    <property type="reaction ID" value="UER00199"/>
</dbReference>
<dbReference type="Gene3D" id="2.160.10.10">
    <property type="entry name" value="Hexapeptide repeat proteins"/>
    <property type="match status" value="1"/>
</dbReference>
<evidence type="ECO:0000313" key="17">
    <source>
        <dbReference type="Proteomes" id="UP000243591"/>
    </source>
</evidence>
<keyword evidence="10" id="KW-0198">Cysteine biosynthesis</keyword>
<dbReference type="RefSeq" id="WP_029091563.1">
    <property type="nucleotide sequence ID" value="NZ_CBCPHX010000011.1"/>
</dbReference>
<dbReference type="NCBIfam" id="TIGR01172">
    <property type="entry name" value="cysE"/>
    <property type="match status" value="1"/>
</dbReference>
<dbReference type="FunFam" id="2.160.10.10:FF:000007">
    <property type="entry name" value="Serine acetyltransferase"/>
    <property type="match status" value="1"/>
</dbReference>
<dbReference type="InterPro" id="IPR053376">
    <property type="entry name" value="Serine_acetyltransferase"/>
</dbReference>
<keyword evidence="7" id="KW-0028">Amino-acid biosynthesis</keyword>
<dbReference type="AlphaFoldDB" id="A0A1D2KCX0"/>
<dbReference type="Proteomes" id="UP000270190">
    <property type="component" value="Unassembled WGS sequence"/>
</dbReference>
<dbReference type="SUPFAM" id="SSF51161">
    <property type="entry name" value="Trimeric LpxA-like enzymes"/>
    <property type="match status" value="1"/>
</dbReference>
<comment type="catalytic activity">
    <reaction evidence="12 13">
        <text>L-serine + acetyl-CoA = O-acetyl-L-serine + CoA</text>
        <dbReference type="Rhea" id="RHEA:24560"/>
        <dbReference type="ChEBI" id="CHEBI:33384"/>
        <dbReference type="ChEBI" id="CHEBI:57287"/>
        <dbReference type="ChEBI" id="CHEBI:57288"/>
        <dbReference type="ChEBI" id="CHEBI:58340"/>
        <dbReference type="EC" id="2.3.1.30"/>
    </reaction>
</comment>
<evidence type="ECO:0000256" key="10">
    <source>
        <dbReference type="ARBA" id="ARBA00023192"/>
    </source>
</evidence>
<comment type="pathway">
    <text evidence="2">Amino-acid biosynthesis; L-cysteine biosynthesis; L-cysteine from L-serine: step 1/2.</text>
</comment>
<keyword evidence="14" id="KW-0175">Coiled coil</keyword>
<reference evidence="18" key="3">
    <citation type="submission" date="2018-04" db="EMBL/GenBank/DDBJ databases">
        <authorList>
            <person name="Illikoud N."/>
        </authorList>
    </citation>
    <scope>NUCLEOTIDE SEQUENCE [LARGE SCALE GENOMIC DNA]</scope>
</reference>
<evidence type="ECO:0000256" key="1">
    <source>
        <dbReference type="ARBA" id="ARBA00004496"/>
    </source>
</evidence>
<evidence type="ECO:0000256" key="12">
    <source>
        <dbReference type="ARBA" id="ARBA00049486"/>
    </source>
</evidence>
<keyword evidence="8 13" id="KW-0808">Transferase</keyword>
<evidence type="ECO:0000256" key="11">
    <source>
        <dbReference type="ARBA" id="ARBA00023315"/>
    </source>
</evidence>
<feature type="coiled-coil region" evidence="14">
    <location>
        <begin position="174"/>
        <end position="208"/>
    </location>
</feature>
<evidence type="ECO:0000256" key="8">
    <source>
        <dbReference type="ARBA" id="ARBA00022679"/>
    </source>
</evidence>
<dbReference type="EMBL" id="CP023483">
    <property type="protein sequence ID" value="ATF26044.1"/>
    <property type="molecule type" value="Genomic_DNA"/>
</dbReference>
<dbReference type="STRING" id="2756.BFR44_11335"/>
<protein>
    <recommendedName>
        <fullName evidence="5 13">Serine acetyltransferase</fullName>
        <ecNumber evidence="4 13">2.3.1.30</ecNumber>
    </recommendedName>
</protein>
<dbReference type="InterPro" id="IPR001451">
    <property type="entry name" value="Hexapep"/>
</dbReference>
<keyword evidence="17" id="KW-1185">Reference proteome</keyword>
<accession>A0A1D2KCX0</accession>
<evidence type="ECO:0000256" key="9">
    <source>
        <dbReference type="ARBA" id="ARBA00022737"/>
    </source>
</evidence>
<keyword evidence="9" id="KW-0677">Repeat</keyword>
<evidence type="ECO:0000313" key="16">
    <source>
        <dbReference type="EMBL" id="SPP28645.1"/>
    </source>
</evidence>
<dbReference type="Proteomes" id="UP000243591">
    <property type="component" value="Chromosome"/>
</dbReference>
<dbReference type="NCBIfam" id="NF041874">
    <property type="entry name" value="EPS_EpsC"/>
    <property type="match status" value="1"/>
</dbReference>
<evidence type="ECO:0000256" key="3">
    <source>
        <dbReference type="ARBA" id="ARBA00007274"/>
    </source>
</evidence>
<evidence type="ECO:0000256" key="2">
    <source>
        <dbReference type="ARBA" id="ARBA00004876"/>
    </source>
</evidence>
<dbReference type="InterPro" id="IPR042122">
    <property type="entry name" value="Ser_AcTrfase_N_sf"/>
</dbReference>
<evidence type="ECO:0000313" key="18">
    <source>
        <dbReference type="Proteomes" id="UP000270190"/>
    </source>
</evidence>
<dbReference type="KEGG" id="bths:CNY62_06360"/>
<evidence type="ECO:0000256" key="13">
    <source>
        <dbReference type="PIRNR" id="PIRNR000441"/>
    </source>
</evidence>
<dbReference type="FunFam" id="1.10.3130.10:FF:000003">
    <property type="entry name" value="Serine acetyltransferase"/>
    <property type="match status" value="1"/>
</dbReference>
<dbReference type="InterPro" id="IPR011004">
    <property type="entry name" value="Trimer_LpxA-like_sf"/>
</dbReference>
<dbReference type="GO" id="GO:0009001">
    <property type="term" value="F:serine O-acetyltransferase activity"/>
    <property type="evidence" value="ECO:0007669"/>
    <property type="project" value="UniProtKB-EC"/>
</dbReference>
<dbReference type="GO" id="GO:0005737">
    <property type="term" value="C:cytoplasm"/>
    <property type="evidence" value="ECO:0007669"/>
    <property type="project" value="UniProtKB-SubCell"/>
</dbReference>
<evidence type="ECO:0000256" key="7">
    <source>
        <dbReference type="ARBA" id="ARBA00022605"/>
    </source>
</evidence>
<evidence type="ECO:0000313" key="15">
    <source>
        <dbReference type="EMBL" id="ATF26044.1"/>
    </source>
</evidence>
<comment type="similarity">
    <text evidence="3 13">Belongs to the transferase hexapeptide repeat family.</text>
</comment>
<dbReference type="EMBL" id="OUNC01000020">
    <property type="protein sequence ID" value="SPP28645.1"/>
    <property type="molecule type" value="Genomic_DNA"/>
</dbReference>